<feature type="transmembrane region" description="Helical" evidence="1">
    <location>
        <begin position="71"/>
        <end position="90"/>
    </location>
</feature>
<evidence type="ECO:0000313" key="2">
    <source>
        <dbReference type="EMBL" id="AKJ10494.1"/>
    </source>
</evidence>
<gene>
    <name evidence="2" type="ORF">ABB07_10830</name>
</gene>
<keyword evidence="3" id="KW-1185">Reference proteome</keyword>
<evidence type="ECO:0000313" key="3">
    <source>
        <dbReference type="Proteomes" id="UP000035366"/>
    </source>
</evidence>
<keyword evidence="1" id="KW-1133">Transmembrane helix</keyword>
<dbReference type="Proteomes" id="UP000035366">
    <property type="component" value="Chromosome"/>
</dbReference>
<sequence length="99" mass="10788">MDAYGWAALGAALTITLIPGGAAVFRRWLLPRLRGRVESPRIWGLGVILMGLGLSVELLDACRHDDMFRNIAGLAGLCILIYGFCLETWARVSGRLSQS</sequence>
<feature type="transmembrane region" description="Helical" evidence="1">
    <location>
        <begin position="6"/>
        <end position="30"/>
    </location>
</feature>
<feature type="transmembrane region" description="Helical" evidence="1">
    <location>
        <begin position="42"/>
        <end position="59"/>
    </location>
</feature>
<accession>A0ABM5THR9</accession>
<organism evidence="2 3">
    <name type="scientific">Streptomyces incarnatus</name>
    <dbReference type="NCBI Taxonomy" id="665007"/>
    <lineage>
        <taxon>Bacteria</taxon>
        <taxon>Bacillati</taxon>
        <taxon>Actinomycetota</taxon>
        <taxon>Actinomycetes</taxon>
        <taxon>Kitasatosporales</taxon>
        <taxon>Streptomycetaceae</taxon>
        <taxon>Streptomyces</taxon>
    </lineage>
</organism>
<keyword evidence="1" id="KW-0472">Membrane</keyword>
<protein>
    <submittedName>
        <fullName evidence="2">Uncharacterized protein</fullName>
    </submittedName>
</protein>
<evidence type="ECO:0000256" key="1">
    <source>
        <dbReference type="SAM" id="Phobius"/>
    </source>
</evidence>
<keyword evidence="1" id="KW-0812">Transmembrane</keyword>
<reference evidence="2 3" key="1">
    <citation type="journal article" date="2015" name="ISME J.">
        <title>Draft Genome Sequence of Streptomyces incarnatus NRRL8089, which Produces the Nucleoside Antibiotic Sinefungin.</title>
        <authorList>
            <person name="Oshima K."/>
            <person name="Hattori M."/>
            <person name="Shimizu H."/>
            <person name="Fukuda K."/>
            <person name="Nemoto M."/>
            <person name="Inagaki K."/>
            <person name="Tamura T."/>
        </authorList>
    </citation>
    <scope>NUCLEOTIDE SEQUENCE [LARGE SCALE GENOMIC DNA]</scope>
    <source>
        <strain evidence="2 3">NRRL 8089</strain>
    </source>
</reference>
<dbReference type="EMBL" id="CP011497">
    <property type="protein sequence ID" value="AKJ10494.1"/>
    <property type="molecule type" value="Genomic_DNA"/>
</dbReference>
<proteinExistence type="predicted"/>
<name>A0ABM5THR9_9ACTN</name>